<evidence type="ECO:0000256" key="3">
    <source>
        <dbReference type="HAMAP-Rule" id="MF_01459"/>
    </source>
</evidence>
<gene>
    <name evidence="3" type="primary">cpcS</name>
    <name evidence="4" type="ORF">QQ91_015520</name>
</gene>
<dbReference type="Gene3D" id="2.40.128.20">
    <property type="match status" value="1"/>
</dbReference>
<reference evidence="4" key="2">
    <citation type="journal article" date="2015" name="Genome Announc.">
        <title>Draft Genome Sequence of Filamentous Marine Cyanobacterium Lyngbya confervoides Strain BDU141951.</title>
        <authorList>
            <person name="Chandrababunaidu M.M."/>
            <person name="Sen D."/>
            <person name="Tripathy S."/>
        </authorList>
    </citation>
    <scope>NUCLEOTIDE SEQUENCE</scope>
    <source>
        <strain evidence="4">BDU141951</strain>
    </source>
</reference>
<dbReference type="InterPro" id="IPR018536">
    <property type="entry name" value="CpcS/CpeS"/>
</dbReference>
<dbReference type="HAMAP" id="MF_01459">
    <property type="entry name" value="Chrphore_lyase_CpxS"/>
    <property type="match status" value="1"/>
</dbReference>
<evidence type="ECO:0000256" key="1">
    <source>
        <dbReference type="ARBA" id="ARBA00010681"/>
    </source>
</evidence>
<dbReference type="InterPro" id="IPR012674">
    <property type="entry name" value="Calycin"/>
</dbReference>
<comment type="caution">
    <text evidence="4">The sequence shown here is derived from an EMBL/GenBank/DDBJ whole genome shotgun (WGS) entry which is preliminary data.</text>
</comment>
<reference evidence="4" key="3">
    <citation type="submission" date="2020-02" db="EMBL/GenBank/DDBJ databases">
        <authorList>
            <person name="Sarangi A.N."/>
            <person name="Ghosh S."/>
            <person name="Mukherjee M."/>
            <person name="Tripathy S."/>
        </authorList>
    </citation>
    <scope>NUCLEOTIDE SEQUENCE</scope>
    <source>
        <strain evidence="4">BDU141951</strain>
    </source>
</reference>
<dbReference type="EC" id="4.-.-.-" evidence="3"/>
<sequence>MPYSLDTARILAEPLVASFFQACEGDWRSKRRYYTLKSGDVQEVVSYINIRFLSADAAELETLHQLHDLPERTPLICGAQVTWESNYIHTQRKPVNGSTLFGVRGTTLYRDRGFATAKPVTADFTFREPRTMVLKTAYDGSSFEEEIKLIGDSTRTRQTIISRAGEEIMIGQYLEQRC</sequence>
<dbReference type="CDD" id="cd16339">
    <property type="entry name" value="CpcS"/>
    <property type="match status" value="1"/>
</dbReference>
<dbReference type="EMBL" id="JTHE02000003">
    <property type="protein sequence ID" value="NEV68521.1"/>
    <property type="molecule type" value="Genomic_DNA"/>
</dbReference>
<dbReference type="AlphaFoldDB" id="A0A0C1YHQ3"/>
<dbReference type="Pfam" id="PF09367">
    <property type="entry name" value="CpeS"/>
    <property type="match status" value="1"/>
</dbReference>
<dbReference type="GO" id="GO:0016829">
    <property type="term" value="F:lyase activity"/>
    <property type="evidence" value="ECO:0007669"/>
    <property type="project" value="UniProtKB-KW"/>
</dbReference>
<keyword evidence="2 3" id="KW-0456">Lyase</keyword>
<evidence type="ECO:0000256" key="2">
    <source>
        <dbReference type="ARBA" id="ARBA00023239"/>
    </source>
</evidence>
<reference evidence="4" key="1">
    <citation type="submission" date="2014-11" db="EMBL/GenBank/DDBJ databases">
        <authorList>
            <person name="Malar M.C."/>
            <person name="Sen D."/>
            <person name="Tripathy S."/>
        </authorList>
    </citation>
    <scope>NUCLEOTIDE SEQUENCE</scope>
    <source>
        <strain evidence="4">BDU141951</strain>
    </source>
</reference>
<protein>
    <recommendedName>
        <fullName evidence="3">Chromophore lyase CpcS/CpeS</fullName>
        <ecNumber evidence="3">4.-.-.-</ecNumber>
    </recommendedName>
</protein>
<accession>A0A0C1YHQ3</accession>
<comment type="similarity">
    <text evidence="1 3">Belongs to the CpcS/CpeS biliprotein lyase family.</text>
</comment>
<proteinExistence type="inferred from homology"/>
<evidence type="ECO:0000313" key="4">
    <source>
        <dbReference type="EMBL" id="NEV68521.1"/>
    </source>
</evidence>
<dbReference type="GO" id="GO:0017006">
    <property type="term" value="P:protein-tetrapyrrole linkage"/>
    <property type="evidence" value="ECO:0007669"/>
    <property type="project" value="UniProtKB-UniRule"/>
</dbReference>
<organism evidence="4">
    <name type="scientific">Lyngbya confervoides BDU141951</name>
    <dbReference type="NCBI Taxonomy" id="1574623"/>
    <lineage>
        <taxon>Bacteria</taxon>
        <taxon>Bacillati</taxon>
        <taxon>Cyanobacteriota</taxon>
        <taxon>Cyanophyceae</taxon>
        <taxon>Oscillatoriophycideae</taxon>
        <taxon>Oscillatoriales</taxon>
        <taxon>Microcoleaceae</taxon>
        <taxon>Lyngbya</taxon>
    </lineage>
</organism>
<name>A0A0C1YHQ3_9CYAN</name>
<comment type="function">
    <text evidence="3">Covalently attaches a chromophore to Cys residue(s) of phycobiliproteins.</text>
</comment>